<dbReference type="InterPro" id="IPR011990">
    <property type="entry name" value="TPR-like_helical_dom_sf"/>
</dbReference>
<feature type="transmembrane region" description="Helical" evidence="6">
    <location>
        <begin position="44"/>
        <end position="67"/>
    </location>
</feature>
<comment type="subcellular location">
    <subcellularLocation>
        <location evidence="1">Membrane</location>
        <topology evidence="1">Multi-pass membrane protein</topology>
    </subcellularLocation>
</comment>
<evidence type="ECO:0000256" key="2">
    <source>
        <dbReference type="ARBA" id="ARBA00022692"/>
    </source>
</evidence>
<keyword evidence="3 6" id="KW-1133">Transmembrane helix</keyword>
<reference evidence="7 8" key="1">
    <citation type="journal article" date="2012" name="Genome Biol.">
        <title>Genome and low-iron response of an oceanic diatom adapted to chronic iron limitation.</title>
        <authorList>
            <person name="Lommer M."/>
            <person name="Specht M."/>
            <person name="Roy A.S."/>
            <person name="Kraemer L."/>
            <person name="Andreson R."/>
            <person name="Gutowska M.A."/>
            <person name="Wolf J."/>
            <person name="Bergner S.V."/>
            <person name="Schilhabel M.B."/>
            <person name="Klostermeier U.C."/>
            <person name="Beiko R.G."/>
            <person name="Rosenstiel P."/>
            <person name="Hippler M."/>
            <person name="Laroche J."/>
        </authorList>
    </citation>
    <scope>NUCLEOTIDE SEQUENCE [LARGE SCALE GENOMIC DNA]</scope>
    <source>
        <strain evidence="7 8">CCMP1005</strain>
    </source>
</reference>
<evidence type="ECO:0000256" key="6">
    <source>
        <dbReference type="SAM" id="Phobius"/>
    </source>
</evidence>
<dbReference type="InterPro" id="IPR009447">
    <property type="entry name" value="PIGW/GWT1"/>
</dbReference>
<feature type="region of interest" description="Disordered" evidence="5">
    <location>
        <begin position="196"/>
        <end position="218"/>
    </location>
</feature>
<organism evidence="7 8">
    <name type="scientific">Thalassiosira oceanica</name>
    <name type="common">Marine diatom</name>
    <dbReference type="NCBI Taxonomy" id="159749"/>
    <lineage>
        <taxon>Eukaryota</taxon>
        <taxon>Sar</taxon>
        <taxon>Stramenopiles</taxon>
        <taxon>Ochrophyta</taxon>
        <taxon>Bacillariophyta</taxon>
        <taxon>Coscinodiscophyceae</taxon>
        <taxon>Thalassiosirophycidae</taxon>
        <taxon>Thalassiosirales</taxon>
        <taxon>Thalassiosiraceae</taxon>
        <taxon>Thalassiosira</taxon>
    </lineage>
</organism>
<accession>K0TLC6</accession>
<feature type="region of interest" description="Disordered" evidence="5">
    <location>
        <begin position="158"/>
        <end position="183"/>
    </location>
</feature>
<dbReference type="EMBL" id="AGNL01003090">
    <property type="protein sequence ID" value="EJK75181.1"/>
    <property type="molecule type" value="Genomic_DNA"/>
</dbReference>
<keyword evidence="4 6" id="KW-0472">Membrane</keyword>
<feature type="compositionally biased region" description="Polar residues" evidence="5">
    <location>
        <begin position="173"/>
        <end position="183"/>
    </location>
</feature>
<dbReference type="GO" id="GO:0072659">
    <property type="term" value="P:protein localization to plasma membrane"/>
    <property type="evidence" value="ECO:0007669"/>
    <property type="project" value="TreeGrafter"/>
</dbReference>
<dbReference type="Gene3D" id="1.25.40.10">
    <property type="entry name" value="Tetratricopeptide repeat domain"/>
    <property type="match status" value="1"/>
</dbReference>
<dbReference type="InterPro" id="IPR006597">
    <property type="entry name" value="Sel1-like"/>
</dbReference>
<dbReference type="SUPFAM" id="SSF81901">
    <property type="entry name" value="HCP-like"/>
    <property type="match status" value="1"/>
</dbReference>
<dbReference type="SMART" id="SM00671">
    <property type="entry name" value="SEL1"/>
    <property type="match status" value="2"/>
</dbReference>
<name>K0TLC6_THAOC</name>
<evidence type="ECO:0000256" key="4">
    <source>
        <dbReference type="ARBA" id="ARBA00023136"/>
    </source>
</evidence>
<dbReference type="Pfam" id="PF08238">
    <property type="entry name" value="Sel1"/>
    <property type="match status" value="2"/>
</dbReference>
<dbReference type="Pfam" id="PF06423">
    <property type="entry name" value="GWT1"/>
    <property type="match status" value="1"/>
</dbReference>
<dbReference type="OrthoDB" id="2384430at2759"/>
<dbReference type="PANTHER" id="PTHR20661">
    <property type="entry name" value="PHOSPHATIDYLINOSITOL-GLYCAN BIOSYNTHESIS CLASS W PROTEIN"/>
    <property type="match status" value="1"/>
</dbReference>
<evidence type="ECO:0000256" key="5">
    <source>
        <dbReference type="SAM" id="MobiDB-lite"/>
    </source>
</evidence>
<dbReference type="GO" id="GO:0032216">
    <property type="term" value="F:glucosaminyl-phosphatidylinositol O-acyltransferase activity"/>
    <property type="evidence" value="ECO:0007669"/>
    <property type="project" value="TreeGrafter"/>
</dbReference>
<dbReference type="AlphaFoldDB" id="K0TLC6"/>
<comment type="caution">
    <text evidence="7">The sequence shown here is derived from an EMBL/GenBank/DDBJ whole genome shotgun (WGS) entry which is preliminary data.</text>
</comment>
<evidence type="ECO:0000313" key="7">
    <source>
        <dbReference type="EMBL" id="EJK75181.1"/>
    </source>
</evidence>
<evidence type="ECO:0000313" key="8">
    <source>
        <dbReference type="Proteomes" id="UP000266841"/>
    </source>
</evidence>
<dbReference type="PANTHER" id="PTHR20661:SF0">
    <property type="entry name" value="PHOSPHATIDYLINOSITOL-GLYCAN BIOSYNTHESIS CLASS W PROTEIN"/>
    <property type="match status" value="1"/>
</dbReference>
<dbReference type="GO" id="GO:0016020">
    <property type="term" value="C:membrane"/>
    <property type="evidence" value="ECO:0007669"/>
    <property type="project" value="UniProtKB-SubCell"/>
</dbReference>
<evidence type="ECO:0000256" key="3">
    <source>
        <dbReference type="ARBA" id="ARBA00022989"/>
    </source>
</evidence>
<gene>
    <name evidence="7" type="ORF">THAOC_03107</name>
</gene>
<dbReference type="GO" id="GO:0005783">
    <property type="term" value="C:endoplasmic reticulum"/>
    <property type="evidence" value="ECO:0007669"/>
    <property type="project" value="TreeGrafter"/>
</dbReference>
<proteinExistence type="predicted"/>
<sequence length="396" mass="43824">EMRGNDLPPIQDAVNQFGLAVFLASNILTGLVNLTVDTLHSSNFQAFCVLSVYLALVCGIALGLDVFGRGSPVGRAVALVVLGRTKGLSGCSVSDKRLRPRKQLREHSQSPKTDRGGRREDRKSEVDGRVPRKSHCPMPTCDRGSLWWAPCSMMAERGVPDSSATRHARDNESTAVNRRNSSAGIRRFVHLQAQGHTIHPPSLGPTPCREDASSSQTDTEYKESVIMKICGACVRELPDDSYSVEQSRLRQSIRRCEECVAASNQLVLLMKKGRTSLGNQYRFGRNGLEENITRAVELYERAAELGVKEAHNMLGGLYANGYKVEKNMANAFQYLTSTKLGDVPSLNCIKKMFMARLTTKDDYAAALRGYQITIQEMSSPDRSRPENLLNRAKIIF</sequence>
<feature type="compositionally biased region" description="Basic and acidic residues" evidence="5">
    <location>
        <begin position="103"/>
        <end position="130"/>
    </location>
</feature>
<evidence type="ECO:0000256" key="1">
    <source>
        <dbReference type="ARBA" id="ARBA00004141"/>
    </source>
</evidence>
<dbReference type="Proteomes" id="UP000266841">
    <property type="component" value="Unassembled WGS sequence"/>
</dbReference>
<feature type="transmembrane region" description="Helical" evidence="6">
    <location>
        <begin position="12"/>
        <end position="32"/>
    </location>
</feature>
<feature type="region of interest" description="Disordered" evidence="5">
    <location>
        <begin position="92"/>
        <end position="137"/>
    </location>
</feature>
<keyword evidence="2 6" id="KW-0812">Transmembrane</keyword>
<dbReference type="GO" id="GO:0006506">
    <property type="term" value="P:GPI anchor biosynthetic process"/>
    <property type="evidence" value="ECO:0007669"/>
    <property type="project" value="InterPro"/>
</dbReference>
<protein>
    <submittedName>
        <fullName evidence="7">Uncharacterized protein</fullName>
    </submittedName>
</protein>
<keyword evidence="8" id="KW-1185">Reference proteome</keyword>
<feature type="non-terminal residue" evidence="7">
    <location>
        <position position="1"/>
    </location>
</feature>